<keyword evidence="3" id="KW-1185">Reference proteome</keyword>
<reference evidence="2 3" key="1">
    <citation type="journal article" date="2018" name="Nat. Ecol. Evol.">
        <title>Pezizomycetes genomes reveal the molecular basis of ectomycorrhizal truffle lifestyle.</title>
        <authorList>
            <person name="Murat C."/>
            <person name="Payen T."/>
            <person name="Noel B."/>
            <person name="Kuo A."/>
            <person name="Morin E."/>
            <person name="Chen J."/>
            <person name="Kohler A."/>
            <person name="Krizsan K."/>
            <person name="Balestrini R."/>
            <person name="Da Silva C."/>
            <person name="Montanini B."/>
            <person name="Hainaut M."/>
            <person name="Levati E."/>
            <person name="Barry K.W."/>
            <person name="Belfiori B."/>
            <person name="Cichocki N."/>
            <person name="Clum A."/>
            <person name="Dockter R.B."/>
            <person name="Fauchery L."/>
            <person name="Guy J."/>
            <person name="Iotti M."/>
            <person name="Le Tacon F."/>
            <person name="Lindquist E.A."/>
            <person name="Lipzen A."/>
            <person name="Malagnac F."/>
            <person name="Mello A."/>
            <person name="Molinier V."/>
            <person name="Miyauchi S."/>
            <person name="Poulain J."/>
            <person name="Riccioni C."/>
            <person name="Rubini A."/>
            <person name="Sitrit Y."/>
            <person name="Splivallo R."/>
            <person name="Traeger S."/>
            <person name="Wang M."/>
            <person name="Zifcakova L."/>
            <person name="Wipf D."/>
            <person name="Zambonelli A."/>
            <person name="Paolocci F."/>
            <person name="Nowrousian M."/>
            <person name="Ottonello S."/>
            <person name="Baldrian P."/>
            <person name="Spatafora J.W."/>
            <person name="Henrissat B."/>
            <person name="Nagy L.G."/>
            <person name="Aury J.M."/>
            <person name="Wincker P."/>
            <person name="Grigoriev I.V."/>
            <person name="Bonfante P."/>
            <person name="Martin F.M."/>
        </authorList>
    </citation>
    <scope>NUCLEOTIDE SEQUENCE [LARGE SCALE GENOMIC DNA]</scope>
    <source>
        <strain evidence="2 3">ATCC MYA-4762</strain>
    </source>
</reference>
<proteinExistence type="predicted"/>
<evidence type="ECO:0000313" key="2">
    <source>
        <dbReference type="EMBL" id="RPB19243.1"/>
    </source>
</evidence>
<dbReference type="AlphaFoldDB" id="A0A3N4L8Q9"/>
<gene>
    <name evidence="2" type="ORF">L211DRAFT_853358</name>
</gene>
<accession>A0A3N4L8Q9</accession>
<evidence type="ECO:0000256" key="1">
    <source>
        <dbReference type="SAM" id="MobiDB-lite"/>
    </source>
</evidence>
<feature type="compositionally biased region" description="Low complexity" evidence="1">
    <location>
        <begin position="27"/>
        <end position="38"/>
    </location>
</feature>
<feature type="region of interest" description="Disordered" evidence="1">
    <location>
        <begin position="145"/>
        <end position="165"/>
    </location>
</feature>
<organism evidence="2 3">
    <name type="scientific">Terfezia boudieri ATCC MYA-4762</name>
    <dbReference type="NCBI Taxonomy" id="1051890"/>
    <lineage>
        <taxon>Eukaryota</taxon>
        <taxon>Fungi</taxon>
        <taxon>Dikarya</taxon>
        <taxon>Ascomycota</taxon>
        <taxon>Pezizomycotina</taxon>
        <taxon>Pezizomycetes</taxon>
        <taxon>Pezizales</taxon>
        <taxon>Pezizaceae</taxon>
        <taxon>Terfezia</taxon>
    </lineage>
</organism>
<name>A0A3N4L8Q9_9PEZI</name>
<feature type="compositionally biased region" description="Acidic residues" evidence="1">
    <location>
        <begin position="7"/>
        <end position="26"/>
    </location>
</feature>
<dbReference type="InParanoid" id="A0A3N4L8Q9"/>
<dbReference type="Proteomes" id="UP000267821">
    <property type="component" value="Unassembled WGS sequence"/>
</dbReference>
<protein>
    <submittedName>
        <fullName evidence="2">Uncharacterized protein</fullName>
    </submittedName>
</protein>
<feature type="region of interest" description="Disordered" evidence="1">
    <location>
        <begin position="1"/>
        <end position="38"/>
    </location>
</feature>
<dbReference type="EMBL" id="ML121594">
    <property type="protein sequence ID" value="RPB19243.1"/>
    <property type="molecule type" value="Genomic_DNA"/>
</dbReference>
<sequence>MPRDLEDAVMEELDPEEDDEGNESDSSDSSWSTASTSSFDADMEDLECELEESIVLGLAEVESLILQMRSFSISNQTAFSSSSTCAEPASYISTQRLKAIGRTSPSPPPSHRFEAVSYSRGCAHDALSLSNQTVSTLSQRNWADVGRHATSPSKDATQLPYHPPTPPHPATPVWWHPSIYKVGLILQRFKRSN</sequence>
<evidence type="ECO:0000313" key="3">
    <source>
        <dbReference type="Proteomes" id="UP000267821"/>
    </source>
</evidence>